<dbReference type="Pfam" id="PF24883">
    <property type="entry name" value="NPHP3_N"/>
    <property type="match status" value="1"/>
</dbReference>
<gene>
    <name evidence="4" type="ORF">NW766_005969</name>
</gene>
<feature type="repeat" description="ANK" evidence="2">
    <location>
        <begin position="709"/>
        <end position="741"/>
    </location>
</feature>
<evidence type="ECO:0000256" key="1">
    <source>
        <dbReference type="ARBA" id="ARBA00022737"/>
    </source>
</evidence>
<dbReference type="PROSITE" id="PS50088">
    <property type="entry name" value="ANK_REPEAT"/>
    <property type="match status" value="2"/>
</dbReference>
<evidence type="ECO:0000259" key="3">
    <source>
        <dbReference type="Pfam" id="PF24883"/>
    </source>
</evidence>
<evidence type="ECO:0000313" key="4">
    <source>
        <dbReference type="EMBL" id="KAJ4013730.1"/>
    </source>
</evidence>
<sequence length="1093" mass="123979">MAEVVGLVAASGQFIEESIKIIKIAKAARDKYRDAPKEIESWQQQVENLQKLVESIPPSLRDVKEITSTVDRCKAISNSLLHTFDSLQFSESDSFRHKTWRAAVSLLKEGEIRSLFTELEQLKSSLSLHIAIKNLSGSGSSTDEGSCLQALFITDTRSDRDGLITTKGYRTPGTFEWIPYTKQYRQWSTQNEPGLIWISGPPGKGKTVISIFLSELLELTNPKSTVIYFFCDNKQSSRNNAVNILRGLMLQLIQQHPKVLPYLMSTWKIQQGTLFRTNSFETLWRIFAQMLEALRDEEVCCVLDAPDECDEESLTSLLRKIRNSYSSPGGFLLKLIITSREEPKVSPELLAGHPRITLENVDDDLERYISHTVSDLAKAKMIEGSPLHRRIKEAFRQGAESTFLWVSFMAQDLEQKSLSEIELALTELPQGLYQVYQRIMSQIRVENRDKIADMLTWMLFAEHPLEIDDICAAIEVEASPTLTRKQICIDYVKSCGHLLQLQVFHMDSYAWFAYDPATYIGARLRATFLHQSAKDFLLGTEGKGSSLPIIACSNQAHIRILDRLFAILEHQFGDGAILDDPMIDSGLECGMSELNRHHYSIKAVPLLDYAITYLGYHLNQLGEEITLILPKHEAFFGKVSNVRGTWFSHIQDLDTCPYYFLSPSGSAVPLLHVACRQGLYRLVRTCLGSKSIFTVLVRRRKVNRKWGNKQETPLHFAVKNGSSDVIQLLLSHRADVGRKDSHGETPLHYAIRHSTAEVYELLASGKKSSKVYRKESRQYSKKKNKLPRHKSLLHLAAESGWENLCQQLIQHHSYNTEWETDSGTKAIHLALKRGHMNLAKRFVTEWGASLTPEIQLLRAILVPHSRPVLKKISFEGPLKMYTDHWGCDINAVDTEGCTILYYHELSYEIMEELMNLGLPINFNHLNNRHQIPLHCGKNWTEDLRLLKMFLLKSQFDLNKRDCEGRTPLHCSSKRTISTRLGMSTSHNGTDISSNREFKEWEDKEMQKIKLVLDYGADRCLLDNEGRSAADILRKAGDLVPARIVEVLTNYSTCAIDVRQVEDVTSPSVTASKGWDFSALSALGTGSFTVVGFM</sequence>
<proteinExistence type="predicted"/>
<comment type="caution">
    <text evidence="4">The sequence shown here is derived from an EMBL/GenBank/DDBJ whole genome shotgun (WGS) entry which is preliminary data.</text>
</comment>
<dbReference type="PANTHER" id="PTHR10039">
    <property type="entry name" value="AMELOGENIN"/>
    <property type="match status" value="1"/>
</dbReference>
<dbReference type="InterPro" id="IPR027417">
    <property type="entry name" value="P-loop_NTPase"/>
</dbReference>
<dbReference type="Gene3D" id="1.25.40.20">
    <property type="entry name" value="Ankyrin repeat-containing domain"/>
    <property type="match status" value="2"/>
</dbReference>
<dbReference type="SUPFAM" id="SSF48403">
    <property type="entry name" value="Ankyrin repeat"/>
    <property type="match status" value="1"/>
</dbReference>
<dbReference type="Gene3D" id="3.40.50.300">
    <property type="entry name" value="P-loop containing nucleotide triphosphate hydrolases"/>
    <property type="match status" value="1"/>
</dbReference>
<keyword evidence="2" id="KW-0040">ANK repeat</keyword>
<protein>
    <recommendedName>
        <fullName evidence="3">Nephrocystin 3-like N-terminal domain-containing protein</fullName>
    </recommendedName>
</protein>
<dbReference type="AlphaFoldDB" id="A0A9W8PP17"/>
<evidence type="ECO:0000256" key="2">
    <source>
        <dbReference type="PROSITE-ProRule" id="PRU00023"/>
    </source>
</evidence>
<dbReference type="PROSITE" id="PS50297">
    <property type="entry name" value="ANK_REP_REGION"/>
    <property type="match status" value="2"/>
</dbReference>
<accession>A0A9W8PP17</accession>
<dbReference type="SUPFAM" id="SSF52540">
    <property type="entry name" value="P-loop containing nucleoside triphosphate hydrolases"/>
    <property type="match status" value="1"/>
</dbReference>
<dbReference type="InterPro" id="IPR036770">
    <property type="entry name" value="Ankyrin_rpt-contain_sf"/>
</dbReference>
<dbReference type="SMART" id="SM00248">
    <property type="entry name" value="ANK"/>
    <property type="match status" value="6"/>
</dbReference>
<dbReference type="PANTHER" id="PTHR10039:SF5">
    <property type="entry name" value="NACHT DOMAIN-CONTAINING PROTEIN"/>
    <property type="match status" value="1"/>
</dbReference>
<evidence type="ECO:0000313" key="5">
    <source>
        <dbReference type="Proteomes" id="UP001152130"/>
    </source>
</evidence>
<organism evidence="4 5">
    <name type="scientific">Fusarium irregulare</name>
    <dbReference type="NCBI Taxonomy" id="2494466"/>
    <lineage>
        <taxon>Eukaryota</taxon>
        <taxon>Fungi</taxon>
        <taxon>Dikarya</taxon>
        <taxon>Ascomycota</taxon>
        <taxon>Pezizomycotina</taxon>
        <taxon>Sordariomycetes</taxon>
        <taxon>Hypocreomycetidae</taxon>
        <taxon>Hypocreales</taxon>
        <taxon>Nectriaceae</taxon>
        <taxon>Fusarium</taxon>
        <taxon>Fusarium incarnatum-equiseti species complex</taxon>
    </lineage>
</organism>
<dbReference type="EMBL" id="JAPDHF010000008">
    <property type="protein sequence ID" value="KAJ4013730.1"/>
    <property type="molecule type" value="Genomic_DNA"/>
</dbReference>
<feature type="repeat" description="ANK" evidence="2">
    <location>
        <begin position="742"/>
        <end position="762"/>
    </location>
</feature>
<dbReference type="InterPro" id="IPR002110">
    <property type="entry name" value="Ankyrin_rpt"/>
</dbReference>
<name>A0A9W8PP17_9HYPO</name>
<reference evidence="4" key="1">
    <citation type="submission" date="2022-10" db="EMBL/GenBank/DDBJ databases">
        <title>Fusarium specimens isolated from Avocado Roots.</title>
        <authorList>
            <person name="Stajich J."/>
            <person name="Roper C."/>
            <person name="Heimlech-Rivalta G."/>
        </authorList>
    </citation>
    <scope>NUCLEOTIDE SEQUENCE</scope>
    <source>
        <strain evidence="4">CF00143</strain>
    </source>
</reference>
<dbReference type="Pfam" id="PF12796">
    <property type="entry name" value="Ank_2"/>
    <property type="match status" value="1"/>
</dbReference>
<dbReference type="InterPro" id="IPR056884">
    <property type="entry name" value="NPHP3-like_N"/>
</dbReference>
<keyword evidence="5" id="KW-1185">Reference proteome</keyword>
<keyword evidence="1" id="KW-0677">Repeat</keyword>
<dbReference type="Proteomes" id="UP001152130">
    <property type="component" value="Unassembled WGS sequence"/>
</dbReference>
<feature type="domain" description="Nephrocystin 3-like N-terminal" evidence="3">
    <location>
        <begin position="173"/>
        <end position="340"/>
    </location>
</feature>